<sequence>MRKVKDEMEINMCLRIREDSSGTDYIMKILPSITCLIIWKTKDIVCFEGKGFILEGVIVEVKSYMHLLFYGLPTVGQVSSGSVLRDSQGSVIFAFGSFFGSSEANKLVDFFANVGANGCTAIFDALTIPSHARQIATLDRIGSPYVKFRK</sequence>
<gene>
    <name evidence="1" type="ORF">ACH5RR_001059</name>
</gene>
<comment type="caution">
    <text evidence="1">The sequence shown here is derived from an EMBL/GenBank/DDBJ whole genome shotgun (WGS) entry which is preliminary data.</text>
</comment>
<evidence type="ECO:0000313" key="2">
    <source>
        <dbReference type="Proteomes" id="UP001630127"/>
    </source>
</evidence>
<accession>A0ABD3B342</accession>
<reference evidence="1 2" key="1">
    <citation type="submission" date="2024-11" db="EMBL/GenBank/DDBJ databases">
        <title>A near-complete genome assembly of Cinchona calisaya.</title>
        <authorList>
            <person name="Lian D.C."/>
            <person name="Zhao X.W."/>
            <person name="Wei L."/>
        </authorList>
    </citation>
    <scope>NUCLEOTIDE SEQUENCE [LARGE SCALE GENOMIC DNA]</scope>
    <source>
        <tissue evidence="1">Nenye</tissue>
    </source>
</reference>
<evidence type="ECO:0000313" key="1">
    <source>
        <dbReference type="EMBL" id="KAL3537693.1"/>
    </source>
</evidence>
<proteinExistence type="predicted"/>
<dbReference type="EMBL" id="JBJUIK010000001">
    <property type="protein sequence ID" value="KAL3537693.1"/>
    <property type="molecule type" value="Genomic_DNA"/>
</dbReference>
<name>A0ABD3B342_9GENT</name>
<keyword evidence="2" id="KW-1185">Reference proteome</keyword>
<organism evidence="1 2">
    <name type="scientific">Cinchona calisaya</name>
    <dbReference type="NCBI Taxonomy" id="153742"/>
    <lineage>
        <taxon>Eukaryota</taxon>
        <taxon>Viridiplantae</taxon>
        <taxon>Streptophyta</taxon>
        <taxon>Embryophyta</taxon>
        <taxon>Tracheophyta</taxon>
        <taxon>Spermatophyta</taxon>
        <taxon>Magnoliopsida</taxon>
        <taxon>eudicotyledons</taxon>
        <taxon>Gunneridae</taxon>
        <taxon>Pentapetalae</taxon>
        <taxon>asterids</taxon>
        <taxon>lamiids</taxon>
        <taxon>Gentianales</taxon>
        <taxon>Rubiaceae</taxon>
        <taxon>Cinchonoideae</taxon>
        <taxon>Cinchoneae</taxon>
        <taxon>Cinchona</taxon>
    </lineage>
</organism>
<protein>
    <submittedName>
        <fullName evidence="1">Uncharacterized protein</fullName>
    </submittedName>
</protein>
<dbReference type="Proteomes" id="UP001630127">
    <property type="component" value="Unassembled WGS sequence"/>
</dbReference>
<dbReference type="AlphaFoldDB" id="A0ABD3B342"/>